<accession>A0A9P4IQT5</accession>
<dbReference type="Proteomes" id="UP000799439">
    <property type="component" value="Unassembled WGS sequence"/>
</dbReference>
<dbReference type="EMBL" id="ML996094">
    <property type="protein sequence ID" value="KAF2147991.1"/>
    <property type="molecule type" value="Genomic_DNA"/>
</dbReference>
<feature type="region of interest" description="Disordered" evidence="1">
    <location>
        <begin position="40"/>
        <end position="80"/>
    </location>
</feature>
<keyword evidence="3" id="KW-1185">Reference proteome</keyword>
<reference evidence="2" key="1">
    <citation type="journal article" date="2020" name="Stud. Mycol.">
        <title>101 Dothideomycetes genomes: a test case for predicting lifestyles and emergence of pathogens.</title>
        <authorList>
            <person name="Haridas S."/>
            <person name="Albert R."/>
            <person name="Binder M."/>
            <person name="Bloem J."/>
            <person name="Labutti K."/>
            <person name="Salamov A."/>
            <person name="Andreopoulos B."/>
            <person name="Baker S."/>
            <person name="Barry K."/>
            <person name="Bills G."/>
            <person name="Bluhm B."/>
            <person name="Cannon C."/>
            <person name="Castanera R."/>
            <person name="Culley D."/>
            <person name="Daum C."/>
            <person name="Ezra D."/>
            <person name="Gonzalez J."/>
            <person name="Henrissat B."/>
            <person name="Kuo A."/>
            <person name="Liang C."/>
            <person name="Lipzen A."/>
            <person name="Lutzoni F."/>
            <person name="Magnuson J."/>
            <person name="Mondo S."/>
            <person name="Nolan M."/>
            <person name="Ohm R."/>
            <person name="Pangilinan J."/>
            <person name="Park H.-J."/>
            <person name="Ramirez L."/>
            <person name="Alfaro M."/>
            <person name="Sun H."/>
            <person name="Tritt A."/>
            <person name="Yoshinaga Y."/>
            <person name="Zwiers L.-H."/>
            <person name="Turgeon B."/>
            <person name="Goodwin S."/>
            <person name="Spatafora J."/>
            <person name="Crous P."/>
            <person name="Grigoriev I."/>
        </authorList>
    </citation>
    <scope>NUCLEOTIDE SEQUENCE</scope>
    <source>
        <strain evidence="2">CBS 260.36</strain>
    </source>
</reference>
<feature type="compositionally biased region" description="Basic residues" evidence="1">
    <location>
        <begin position="61"/>
        <end position="72"/>
    </location>
</feature>
<comment type="caution">
    <text evidence="2">The sequence shown here is derived from an EMBL/GenBank/DDBJ whole genome shotgun (WGS) entry which is preliminary data.</text>
</comment>
<evidence type="ECO:0000313" key="2">
    <source>
        <dbReference type="EMBL" id="KAF2147991.1"/>
    </source>
</evidence>
<gene>
    <name evidence="2" type="ORF">K461DRAFT_302344</name>
</gene>
<organism evidence="2 3">
    <name type="scientific">Myriangium duriaei CBS 260.36</name>
    <dbReference type="NCBI Taxonomy" id="1168546"/>
    <lineage>
        <taxon>Eukaryota</taxon>
        <taxon>Fungi</taxon>
        <taxon>Dikarya</taxon>
        <taxon>Ascomycota</taxon>
        <taxon>Pezizomycotina</taxon>
        <taxon>Dothideomycetes</taxon>
        <taxon>Dothideomycetidae</taxon>
        <taxon>Myriangiales</taxon>
        <taxon>Myriangiaceae</taxon>
        <taxon>Myriangium</taxon>
    </lineage>
</organism>
<evidence type="ECO:0000256" key="1">
    <source>
        <dbReference type="SAM" id="MobiDB-lite"/>
    </source>
</evidence>
<dbReference type="AlphaFoldDB" id="A0A9P4IQT5"/>
<name>A0A9P4IQT5_9PEZI</name>
<evidence type="ECO:0000313" key="3">
    <source>
        <dbReference type="Proteomes" id="UP000799439"/>
    </source>
</evidence>
<proteinExistence type="predicted"/>
<sequence length="141" mass="16357">MNKLLARAYRHKPKISTRTAPTTHRLTALSHNAELQSVLLRDLSPRNRSPRRDYPVCSQVHRQRRRGSGVHPHRPDLRQRYEQDSEWHFNQDQQQIQSFDAGQRCVGSHQFSSSSPIKDPSCLARYGARCCSDVPESEKRI</sequence>
<protein>
    <submittedName>
        <fullName evidence="2">Uncharacterized protein</fullName>
    </submittedName>
</protein>